<organism evidence="5 6">
    <name type="scientific">Artemisia annua</name>
    <name type="common">Sweet wormwood</name>
    <dbReference type="NCBI Taxonomy" id="35608"/>
    <lineage>
        <taxon>Eukaryota</taxon>
        <taxon>Viridiplantae</taxon>
        <taxon>Streptophyta</taxon>
        <taxon>Embryophyta</taxon>
        <taxon>Tracheophyta</taxon>
        <taxon>Spermatophyta</taxon>
        <taxon>Magnoliopsida</taxon>
        <taxon>eudicotyledons</taxon>
        <taxon>Gunneridae</taxon>
        <taxon>Pentapetalae</taxon>
        <taxon>asterids</taxon>
        <taxon>campanulids</taxon>
        <taxon>Asterales</taxon>
        <taxon>Asteraceae</taxon>
        <taxon>Asteroideae</taxon>
        <taxon>Anthemideae</taxon>
        <taxon>Artemisiinae</taxon>
        <taxon>Artemisia</taxon>
    </lineage>
</organism>
<evidence type="ECO:0000256" key="3">
    <source>
        <dbReference type="SAM" id="SignalP"/>
    </source>
</evidence>
<keyword evidence="2" id="KW-0446">Lipid-binding</keyword>
<dbReference type="InterPro" id="IPR033872">
    <property type="entry name" value="nsLTP2"/>
</dbReference>
<evidence type="ECO:0000313" key="6">
    <source>
        <dbReference type="Proteomes" id="UP000245207"/>
    </source>
</evidence>
<evidence type="ECO:0000256" key="2">
    <source>
        <dbReference type="ARBA" id="ARBA00023121"/>
    </source>
</evidence>
<dbReference type="STRING" id="35608.A0A2U1MAX2"/>
<dbReference type="InterPro" id="IPR016140">
    <property type="entry name" value="Bifunc_inhib/LTP/seed_store"/>
</dbReference>
<dbReference type="OrthoDB" id="665742at2759"/>
<dbReference type="PANTHER" id="PTHR33214">
    <property type="entry name" value="BIFUNCTIONAL INHIBITOR/LIPID-TRANSFER PROTEIN/SEED STORAGE 2S ALBUMIN SUPERFAMILY PROTEIN"/>
    <property type="match status" value="1"/>
</dbReference>
<dbReference type="GO" id="GO:0008289">
    <property type="term" value="F:lipid binding"/>
    <property type="evidence" value="ECO:0007669"/>
    <property type="project" value="UniProtKB-KW"/>
</dbReference>
<feature type="chain" id="PRO_5015533456" description="Bifunctional inhibitor/plant lipid transfer protein/seed storage helical domain-containing protein" evidence="3">
    <location>
        <begin position="28"/>
        <end position="96"/>
    </location>
</feature>
<dbReference type="Pfam" id="PF00234">
    <property type="entry name" value="Tryp_alpha_amyl"/>
    <property type="match status" value="1"/>
</dbReference>
<dbReference type="SUPFAM" id="SSF47699">
    <property type="entry name" value="Bifunctional inhibitor/lipid-transfer protein/seed storage 2S albumin"/>
    <property type="match status" value="1"/>
</dbReference>
<accession>A0A2U1MAX2</accession>
<dbReference type="EMBL" id="PKPP01005918">
    <property type="protein sequence ID" value="PWA58342.1"/>
    <property type="molecule type" value="Genomic_DNA"/>
</dbReference>
<proteinExistence type="predicted"/>
<keyword evidence="6" id="KW-1185">Reference proteome</keyword>
<dbReference type="Proteomes" id="UP000245207">
    <property type="component" value="Unassembled WGS sequence"/>
</dbReference>
<name>A0A2U1MAX2_ARTAN</name>
<gene>
    <name evidence="5" type="ORF">CTI12_AA400720</name>
</gene>
<evidence type="ECO:0000256" key="1">
    <source>
        <dbReference type="ARBA" id="ARBA00022448"/>
    </source>
</evidence>
<feature type="domain" description="Bifunctional inhibitor/plant lipid transfer protein/seed storage helical" evidence="4">
    <location>
        <begin position="34"/>
        <end position="95"/>
    </location>
</feature>
<evidence type="ECO:0000313" key="5">
    <source>
        <dbReference type="EMBL" id="PWA58342.1"/>
    </source>
</evidence>
<reference evidence="5 6" key="1">
    <citation type="journal article" date="2018" name="Mol. Plant">
        <title>The genome of Artemisia annua provides insight into the evolution of Asteraceae family and artemisinin biosynthesis.</title>
        <authorList>
            <person name="Shen Q."/>
            <person name="Zhang L."/>
            <person name="Liao Z."/>
            <person name="Wang S."/>
            <person name="Yan T."/>
            <person name="Shi P."/>
            <person name="Liu M."/>
            <person name="Fu X."/>
            <person name="Pan Q."/>
            <person name="Wang Y."/>
            <person name="Lv Z."/>
            <person name="Lu X."/>
            <person name="Zhang F."/>
            <person name="Jiang W."/>
            <person name="Ma Y."/>
            <person name="Chen M."/>
            <person name="Hao X."/>
            <person name="Li L."/>
            <person name="Tang Y."/>
            <person name="Lv G."/>
            <person name="Zhou Y."/>
            <person name="Sun X."/>
            <person name="Brodelius P.E."/>
            <person name="Rose J.K.C."/>
            <person name="Tang K."/>
        </authorList>
    </citation>
    <scope>NUCLEOTIDE SEQUENCE [LARGE SCALE GENOMIC DNA]</scope>
    <source>
        <strain evidence="6">cv. Huhao1</strain>
        <tissue evidence="5">Leaf</tissue>
    </source>
</reference>
<dbReference type="GO" id="GO:0006869">
    <property type="term" value="P:lipid transport"/>
    <property type="evidence" value="ECO:0007669"/>
    <property type="project" value="InterPro"/>
</dbReference>
<evidence type="ECO:0000259" key="4">
    <source>
        <dbReference type="Pfam" id="PF00234"/>
    </source>
</evidence>
<comment type="caution">
    <text evidence="5">The sequence shown here is derived from an EMBL/GenBank/DDBJ whole genome shotgun (WGS) entry which is preliminary data.</text>
</comment>
<feature type="signal peptide" evidence="3">
    <location>
        <begin position="1"/>
        <end position="27"/>
    </location>
</feature>
<protein>
    <recommendedName>
        <fullName evidence="4">Bifunctional inhibitor/plant lipid transfer protein/seed storage helical domain-containing protein</fullName>
    </recommendedName>
</protein>
<keyword evidence="1" id="KW-0813">Transport</keyword>
<dbReference type="Gene3D" id="1.10.110.10">
    <property type="entry name" value="Plant lipid-transfer and hydrophobic proteins"/>
    <property type="match status" value="1"/>
</dbReference>
<dbReference type="AlphaFoldDB" id="A0A2U1MAX2"/>
<dbReference type="InterPro" id="IPR036312">
    <property type="entry name" value="Bifun_inhib/LTP/seed_sf"/>
</dbReference>
<sequence>MEYSLRFLMVALLALLLPTGHIQLAEAQARCDPVQISWCLQAFVSDIPPTQDCCRRFKGQEGCLCRESGDPTFGAYLRLPGARRCASQCGVTFPRL</sequence>
<keyword evidence="3" id="KW-0732">Signal</keyword>
<dbReference type="PANTHER" id="PTHR33214:SF85">
    <property type="entry name" value="BIFUNCTIONAL INHIBITOR_PLANT LIPID TRANSFER PROTEIN_SEED STORAGE HELICAL DOMAIN-CONTAINING PROTEIN"/>
    <property type="match status" value="1"/>
</dbReference>